<proteinExistence type="predicted"/>
<sequence length="742" mass="84498">MARSGTGLIVKKNTKLETFLKRNLDVDTYEKIRAHDSCIVCSEKENKAFKYIVLTDEWIYLTENPPKKIYETVHLKDLQSVELVNDYPAFLQGDEQQNTQHIVIKYLTDGAVKGKRRRSSHGKGKNDTLDSSANLTAPSSARGYPVNPIIRPYSSRSLSARETKEMKLITAQQLLAELQRSQTDSNLLSQGMDSSRGKRVQFSKSSPAILSQKDNESGKGELDSVEKQSLISVSSEDQSSKRKTSKRKKKNSESPSSSNGLGSRLTPRTKGELKLDLSKLETSRDEDEMDEDGSETNSDVNKNIKSTPTKSVQVVTKSSASLCGMANHFSDDDADDWDDEVITLRDGTIISLDYIFGGLPESVVAENDRVDDSREVTMHLYIMNARSKILMLIQSAQHNYLMRGTLERDPEYVVKTTVITPRSAQASSEKLEFLFRQLKTELQYCTNTMIDNFFHIHELKVAAERNFALRKLFWKTPDVFRFMVNELSNYMSIYGNRLKTCETEEQIKSARADELEYLVLILETLSTVCRETEIVPTRVEIMKYEAGNISQRLITSLITCPEVPEFSVNLLENSSKLTICEPEVDRELYNLLCEYKNMSTAVLFELFIIGEQATWCDSETTLLNVSWIVKQLGDEKQIEPFLEHIIKEAMRMLSSSRLDSVTPSMAVLLYQQFHILKTLIFFSPASTRFIRDKFYEEFKYYIQAPVLEVKVPASYPLRPKILKLMEDVVKEVLQKSVKLSSS</sequence>
<feature type="compositionally biased region" description="Low complexity" evidence="1">
    <location>
        <begin position="253"/>
        <end position="265"/>
    </location>
</feature>
<reference evidence="2" key="1">
    <citation type="journal article" date="2023" name="Mol. Biol. Evol.">
        <title>Third-Generation Sequencing Reveals the Adaptive Role of the Epigenome in Three Deep-Sea Polychaetes.</title>
        <authorList>
            <person name="Perez M."/>
            <person name="Aroh O."/>
            <person name="Sun Y."/>
            <person name="Lan Y."/>
            <person name="Juniper S.K."/>
            <person name="Young C.R."/>
            <person name="Angers B."/>
            <person name="Qian P.Y."/>
        </authorList>
    </citation>
    <scope>NUCLEOTIDE SEQUENCE</scope>
    <source>
        <strain evidence="2">P08H-3</strain>
    </source>
</reference>
<dbReference type="EMBL" id="JAODUP010000550">
    <property type="protein sequence ID" value="KAK2147490.1"/>
    <property type="molecule type" value="Genomic_DNA"/>
</dbReference>
<feature type="compositionally biased region" description="Basic residues" evidence="1">
    <location>
        <begin position="241"/>
        <end position="250"/>
    </location>
</feature>
<evidence type="ECO:0000313" key="3">
    <source>
        <dbReference type="Proteomes" id="UP001208570"/>
    </source>
</evidence>
<evidence type="ECO:0000256" key="1">
    <source>
        <dbReference type="SAM" id="MobiDB-lite"/>
    </source>
</evidence>
<dbReference type="PANTHER" id="PTHR35354">
    <property type="entry name" value="RGD1561648"/>
    <property type="match status" value="1"/>
</dbReference>
<dbReference type="InterPro" id="IPR027878">
    <property type="entry name" value="DUF4551"/>
</dbReference>
<feature type="compositionally biased region" description="Polar residues" evidence="1">
    <location>
        <begin position="129"/>
        <end position="139"/>
    </location>
</feature>
<dbReference type="PANTHER" id="PTHR35354:SF1">
    <property type="entry name" value="RGD1561648"/>
    <property type="match status" value="1"/>
</dbReference>
<feature type="compositionally biased region" description="Basic and acidic residues" evidence="1">
    <location>
        <begin position="213"/>
        <end position="226"/>
    </location>
</feature>
<feature type="compositionally biased region" description="Polar residues" evidence="1">
    <location>
        <begin position="295"/>
        <end position="312"/>
    </location>
</feature>
<feature type="region of interest" description="Disordered" evidence="1">
    <location>
        <begin position="185"/>
        <end position="312"/>
    </location>
</feature>
<feature type="compositionally biased region" description="Acidic residues" evidence="1">
    <location>
        <begin position="284"/>
        <end position="294"/>
    </location>
</feature>
<accession>A0AAD9MW00</accession>
<feature type="compositionally biased region" description="Polar residues" evidence="1">
    <location>
        <begin position="227"/>
        <end position="237"/>
    </location>
</feature>
<protein>
    <submittedName>
        <fullName evidence="2">Uncharacterized protein</fullName>
    </submittedName>
</protein>
<keyword evidence="3" id="KW-1185">Reference proteome</keyword>
<feature type="compositionally biased region" description="Basic and acidic residues" evidence="1">
    <location>
        <begin position="269"/>
        <end position="283"/>
    </location>
</feature>
<gene>
    <name evidence="2" type="ORF">LSH36_550g02056</name>
</gene>
<dbReference type="Pfam" id="PF15087">
    <property type="entry name" value="DUF4551"/>
    <property type="match status" value="1"/>
</dbReference>
<comment type="caution">
    <text evidence="2">The sequence shown here is derived from an EMBL/GenBank/DDBJ whole genome shotgun (WGS) entry which is preliminary data.</text>
</comment>
<organism evidence="2 3">
    <name type="scientific">Paralvinella palmiformis</name>
    <dbReference type="NCBI Taxonomy" id="53620"/>
    <lineage>
        <taxon>Eukaryota</taxon>
        <taxon>Metazoa</taxon>
        <taxon>Spiralia</taxon>
        <taxon>Lophotrochozoa</taxon>
        <taxon>Annelida</taxon>
        <taxon>Polychaeta</taxon>
        <taxon>Sedentaria</taxon>
        <taxon>Canalipalpata</taxon>
        <taxon>Terebellida</taxon>
        <taxon>Terebelliformia</taxon>
        <taxon>Alvinellidae</taxon>
        <taxon>Paralvinella</taxon>
    </lineage>
</organism>
<name>A0AAD9MW00_9ANNE</name>
<evidence type="ECO:0000313" key="2">
    <source>
        <dbReference type="EMBL" id="KAK2147490.1"/>
    </source>
</evidence>
<dbReference type="Proteomes" id="UP001208570">
    <property type="component" value="Unassembled WGS sequence"/>
</dbReference>
<feature type="region of interest" description="Disordered" evidence="1">
    <location>
        <begin position="114"/>
        <end position="151"/>
    </location>
</feature>
<dbReference type="AlphaFoldDB" id="A0AAD9MW00"/>
<feature type="compositionally biased region" description="Basic residues" evidence="1">
    <location>
        <begin position="114"/>
        <end position="123"/>
    </location>
</feature>